<proteinExistence type="predicted"/>
<dbReference type="EMBL" id="KZ819683">
    <property type="protein sequence ID" value="PWN54488.1"/>
    <property type="molecule type" value="Genomic_DNA"/>
</dbReference>
<sequence length="917" mass="101125">MRAHDMSQETCEILPGSYPGLMWPRESTLNVIDPQHVFCSGPRPAWSMSRASTVPYADEHWAAGDVVGDRVVKPRLALLRAAALLWSPRPRLEVLPTSKGDDIISGRNHQQTCESRDQRSILGSEHPLSGSPHTRLGQKFLSQASPRSSANEINRTSRERAIGELSAMLMPGIFPYVQHSPNQMDQAASNPSREVPLSTFLEGSTGARLLDGSLMDERDLQPRLKPNCQRNNVVSVGIPSIDRSRCSTPDSGRSVTPVLLEEEAERTPLFPAYKRLSLHRRGSSHDESRKRSIFTQSQVGPKGEMPRVHCHSSSIEVSPRLLFPREHNSEVFDVAQNPPENGNEGTKARIEQRSEQDHDMSSTSDESVGVARGIEGDGSAIGKNYLADVLGLGNQSNSSKEKRIKSLSYRFGMGRLSEARGKSERGNIPDPGLKVYKDEDHSSELSDLSKNSGTSRGHQRDITLGSISLLSSAPSEEIAISPDPTPERHGTLFLQCGAQGEDLPGVQGLAAEEEEEEVEVCHDVSSPTRIEDITDPLTLYRHQFPFVPLETLDELTEEGTCDWNSTSRRSTDETCHKSQSSFGSLSSVLHSKSRKSLLTFPPTTASSEADSSDGTKPEEGFGWATILNQKSLPAQQRQQQDLPTICESPEIHIETPSKNVNLDPSFWDASPLSLSLTTTMEAKPLASSLGIGASKHPTRQRSLSPASNDVCFDSAEWIDSVVHQSLERLSLSGSGQNPSLETKGTFQSSSRSGLQASTCISSEQASPSIKMFKRRSTSSTSLFKSTANRASRISKRLSSTSSSNTSNCKNLYENEPERIEKGGKTTFHLRRESSKVVRDPKKKDTTTTTEPEASSDGVQERIKRFESRRNSRQQRFQIPLPLANSSAKKVRKRGRGREYEECFWKRKPNLAAPKCWC</sequence>
<accession>A0ACD0P8J8</accession>
<dbReference type="Proteomes" id="UP000245626">
    <property type="component" value="Unassembled WGS sequence"/>
</dbReference>
<name>A0ACD0P8J8_9BASI</name>
<evidence type="ECO:0000313" key="1">
    <source>
        <dbReference type="EMBL" id="PWN54488.1"/>
    </source>
</evidence>
<organism evidence="1 2">
    <name type="scientific">Violaceomyces palustris</name>
    <dbReference type="NCBI Taxonomy" id="1673888"/>
    <lineage>
        <taxon>Eukaryota</taxon>
        <taxon>Fungi</taxon>
        <taxon>Dikarya</taxon>
        <taxon>Basidiomycota</taxon>
        <taxon>Ustilaginomycotina</taxon>
        <taxon>Ustilaginomycetes</taxon>
        <taxon>Violaceomycetales</taxon>
        <taxon>Violaceomycetaceae</taxon>
        <taxon>Violaceomyces</taxon>
    </lineage>
</organism>
<protein>
    <submittedName>
        <fullName evidence="1">Uncharacterized protein</fullName>
    </submittedName>
</protein>
<keyword evidence="2" id="KW-1185">Reference proteome</keyword>
<gene>
    <name evidence="1" type="ORF">IE53DRAFT_839</name>
</gene>
<evidence type="ECO:0000313" key="2">
    <source>
        <dbReference type="Proteomes" id="UP000245626"/>
    </source>
</evidence>
<reference evidence="1 2" key="1">
    <citation type="journal article" date="2018" name="Mol. Biol. Evol.">
        <title>Broad Genomic Sampling Reveals a Smut Pathogenic Ancestry of the Fungal Clade Ustilaginomycotina.</title>
        <authorList>
            <person name="Kijpornyongpan T."/>
            <person name="Mondo S.J."/>
            <person name="Barry K."/>
            <person name="Sandor L."/>
            <person name="Lee J."/>
            <person name="Lipzen A."/>
            <person name="Pangilinan J."/>
            <person name="LaButti K."/>
            <person name="Hainaut M."/>
            <person name="Henrissat B."/>
            <person name="Grigoriev I.V."/>
            <person name="Spatafora J.W."/>
            <person name="Aime M.C."/>
        </authorList>
    </citation>
    <scope>NUCLEOTIDE SEQUENCE [LARGE SCALE GENOMIC DNA]</scope>
    <source>
        <strain evidence="1 2">SA 807</strain>
    </source>
</reference>